<evidence type="ECO:0000259" key="6">
    <source>
        <dbReference type="Pfam" id="PF01835"/>
    </source>
</evidence>
<evidence type="ECO:0000256" key="1">
    <source>
        <dbReference type="ARBA" id="ARBA00022729"/>
    </source>
</evidence>
<keyword evidence="1" id="KW-0732">Signal</keyword>
<comment type="function">
    <text evidence="3">Binds covalently through a thioester bond to the pathogen surface resulting in pathogen clearance.</text>
</comment>
<dbReference type="InterPro" id="IPR002890">
    <property type="entry name" value="MG2"/>
</dbReference>
<dbReference type="InterPro" id="IPR041555">
    <property type="entry name" value="MG3"/>
</dbReference>
<accession>A0A8J5JHE9</accession>
<evidence type="ECO:0000259" key="8">
    <source>
        <dbReference type="Pfam" id="PF17791"/>
    </source>
</evidence>
<dbReference type="InterPro" id="IPR013783">
    <property type="entry name" value="Ig-like_fold"/>
</dbReference>
<dbReference type="InterPro" id="IPR040839">
    <property type="entry name" value="MG4"/>
</dbReference>
<keyword evidence="2" id="KW-0325">Glycoprotein</keyword>
<evidence type="ECO:0000313" key="10">
    <source>
        <dbReference type="Proteomes" id="UP000747542"/>
    </source>
</evidence>
<dbReference type="InterPro" id="IPR050473">
    <property type="entry name" value="A2M/Complement_sys"/>
</dbReference>
<dbReference type="Gene3D" id="2.60.40.10">
    <property type="entry name" value="Immunoglobulins"/>
    <property type="match status" value="1"/>
</dbReference>
<evidence type="ECO:0000313" key="9">
    <source>
        <dbReference type="EMBL" id="KAG7156138.1"/>
    </source>
</evidence>
<evidence type="ECO:0000256" key="3">
    <source>
        <dbReference type="ARBA" id="ARBA00057615"/>
    </source>
</evidence>
<dbReference type="EMBL" id="JAHLQT010039966">
    <property type="protein sequence ID" value="KAG7156138.1"/>
    <property type="molecule type" value="Genomic_DNA"/>
</dbReference>
<keyword evidence="10" id="KW-1185">Reference proteome</keyword>
<name>A0A8J5JHE9_HOMAM</name>
<sequence length="381" mass="42715">MITTPRQWTAGEELQLCVMVYDTNAPQGSIQVMASELKPKHRYSGEMALRVIPKLDFPVPAGKTELCKVMHIPGEVEGSVLFHVFGQLCGEAIYRHMKVDIVSRESKTFIQTDKFHYRPGQMVQFRVLTIDGPTLEVSNTTYPEIWITTPTNTRIAQWRNVVNIAGLIHLSFTLVDEPEMGRYTIHVKMPNNVTQHQHLEVKDYVLPRFEVTIIAPPILLKINPSFTLTVCAKYTFGQPVKGTVALRINSSSKCNTFNTAQISGCREIVVSTKDLFKGECYVHTLTINATVEEEGTGVRINSEVKTEVDDRLFTFKILSRDNYMKPNLPFTFKARAERPDGSGAVGEPVEVCCGKLCYNRTVTHDGTFTASLPHCDQASIA</sequence>
<dbReference type="Gene3D" id="2.60.40.1940">
    <property type="match status" value="1"/>
</dbReference>
<gene>
    <name evidence="9" type="primary">Pzp-L4</name>
    <name evidence="9" type="ORF">Hamer_G022604</name>
</gene>
<comment type="subunit">
    <text evidence="4">Heterodimer of a TEP1-N chain and an TEP1-C chain non-covalently linked. Forms a complex composed of TEP1-N and TEP1-C heterodimer, LRIM1 and APL1C; the interaction stabilizes TEP1-N and TEP1-C heterodimer, prevents its binding to tissues while circulating in the hemolymph and protects the thioester bond from hydrolysis. Mature TEP1 and to a lesser extent full-length TEP1 interact with SPCLIP1; the interaction is induced by microbial infection.</text>
</comment>
<dbReference type="Pfam" id="PF01835">
    <property type="entry name" value="MG2"/>
    <property type="match status" value="1"/>
</dbReference>
<proteinExistence type="predicted"/>
<comment type="caution">
    <text evidence="9">The sequence shown here is derived from an EMBL/GenBank/DDBJ whole genome shotgun (WGS) entry which is preliminary data.</text>
</comment>
<evidence type="ECO:0000256" key="5">
    <source>
        <dbReference type="ARBA" id="ARBA00078071"/>
    </source>
</evidence>
<protein>
    <recommendedName>
        <fullName evidence="5">TEP1-F</fullName>
    </recommendedName>
</protein>
<dbReference type="PANTHER" id="PTHR11412:SF171">
    <property type="entry name" value="PREGNANCY ZONE PROTEIN-LIKE PROTEIN"/>
    <property type="match status" value="1"/>
</dbReference>
<evidence type="ECO:0000256" key="4">
    <source>
        <dbReference type="ARBA" id="ARBA00063781"/>
    </source>
</evidence>
<dbReference type="Gene3D" id="2.60.40.1930">
    <property type="match status" value="1"/>
</dbReference>
<feature type="domain" description="Macroglobulin" evidence="8">
    <location>
        <begin position="204"/>
        <end position="275"/>
    </location>
</feature>
<dbReference type="Pfam" id="PF17791">
    <property type="entry name" value="MG3"/>
    <property type="match status" value="1"/>
</dbReference>
<dbReference type="Pfam" id="PF17789">
    <property type="entry name" value="MG4"/>
    <property type="match status" value="1"/>
</dbReference>
<dbReference type="Proteomes" id="UP000747542">
    <property type="component" value="Unassembled WGS sequence"/>
</dbReference>
<dbReference type="FunFam" id="2.60.40.1930:FF:000001">
    <property type="entry name" value="CD109 isoform 3"/>
    <property type="match status" value="1"/>
</dbReference>
<organism evidence="9 10">
    <name type="scientific">Homarus americanus</name>
    <name type="common">American lobster</name>
    <dbReference type="NCBI Taxonomy" id="6706"/>
    <lineage>
        <taxon>Eukaryota</taxon>
        <taxon>Metazoa</taxon>
        <taxon>Ecdysozoa</taxon>
        <taxon>Arthropoda</taxon>
        <taxon>Crustacea</taxon>
        <taxon>Multicrustacea</taxon>
        <taxon>Malacostraca</taxon>
        <taxon>Eumalacostraca</taxon>
        <taxon>Eucarida</taxon>
        <taxon>Decapoda</taxon>
        <taxon>Pleocyemata</taxon>
        <taxon>Astacidea</taxon>
        <taxon>Nephropoidea</taxon>
        <taxon>Nephropidae</taxon>
        <taxon>Homarus</taxon>
    </lineage>
</organism>
<feature type="domain" description="Macroglobulin" evidence="6">
    <location>
        <begin position="107"/>
        <end position="193"/>
    </location>
</feature>
<feature type="non-terminal residue" evidence="9">
    <location>
        <position position="1"/>
    </location>
</feature>
<evidence type="ECO:0000256" key="2">
    <source>
        <dbReference type="ARBA" id="ARBA00023180"/>
    </source>
</evidence>
<dbReference type="PANTHER" id="PTHR11412">
    <property type="entry name" value="MACROGLOBULIN / COMPLEMENT"/>
    <property type="match status" value="1"/>
</dbReference>
<reference evidence="9" key="1">
    <citation type="journal article" date="2021" name="Sci. Adv.">
        <title>The American lobster genome reveals insights on longevity, neural, and immune adaptations.</title>
        <authorList>
            <person name="Polinski J.M."/>
            <person name="Zimin A.V."/>
            <person name="Clark K.F."/>
            <person name="Kohn A.B."/>
            <person name="Sadowski N."/>
            <person name="Timp W."/>
            <person name="Ptitsyn A."/>
            <person name="Khanna P."/>
            <person name="Romanova D.Y."/>
            <person name="Williams P."/>
            <person name="Greenwood S.J."/>
            <person name="Moroz L.L."/>
            <person name="Walt D.R."/>
            <person name="Bodnar A.G."/>
        </authorList>
    </citation>
    <scope>NUCLEOTIDE SEQUENCE</scope>
    <source>
        <strain evidence="9">GMGI-L3</strain>
    </source>
</reference>
<evidence type="ECO:0000259" key="7">
    <source>
        <dbReference type="Pfam" id="PF17789"/>
    </source>
</evidence>
<dbReference type="AlphaFoldDB" id="A0A8J5JHE9"/>
<dbReference type="GO" id="GO:0004866">
    <property type="term" value="F:endopeptidase inhibitor activity"/>
    <property type="evidence" value="ECO:0007669"/>
    <property type="project" value="InterPro"/>
</dbReference>
<feature type="domain" description="Macroglobulin" evidence="7">
    <location>
        <begin position="320"/>
        <end position="370"/>
    </location>
</feature>